<evidence type="ECO:0000313" key="3">
    <source>
        <dbReference type="Proteomes" id="UP000030645"/>
    </source>
</evidence>
<sequence length="473" mass="53517">MDPFGYSGIPVDAQHNVEEGQFPTNEFVTQQMQSTNPSHGGRSGGRGRNSGRGEAAASATASASASVATSRRKCKRTSTVWDHFDIIDEVDNEGDTIHGTTHLRRHSEKCLQKLSQSSGPELRQTQLSFDRATGGLTTWKYDPQEDRMEVARMIAALDQPLSFVEHPNWQRYIKVVHNPNAQFTSKTTLRKDLLKLFKKEKDALINLLHSTSGCVALTADIWSAIAHKDYLAVTGHYFKGFDLDKRILGFKCVLGSHSADLIYNTILNVIDEFSLRDKVMAITLDNASANTKAIEFFENDLSLFGDGTIFHQRCACHVINLIVKSGLKEMGNHIKRIRYSLAWIQGSNQRQEDWFRFLQALNIPPRALALDMPIRWNSTYIMLQQCIPYKDAITNYMCAKLGVGHIDEFDWQIAEVLYQFLGRFHEVTLKLSGTYYPTSPLALGELLRISILFHEYREDPILGVPVHSMEKKF</sequence>
<dbReference type="SUPFAM" id="SSF53098">
    <property type="entry name" value="Ribonuclease H-like"/>
    <property type="match status" value="1"/>
</dbReference>
<dbReference type="EMBL" id="KE345762">
    <property type="protein sequence ID" value="EXC14468.1"/>
    <property type="molecule type" value="Genomic_DNA"/>
</dbReference>
<name>W9SKW4_9ROSA</name>
<evidence type="ECO:0008006" key="4">
    <source>
        <dbReference type="Google" id="ProtNLM"/>
    </source>
</evidence>
<evidence type="ECO:0000256" key="1">
    <source>
        <dbReference type="SAM" id="MobiDB-lite"/>
    </source>
</evidence>
<dbReference type="PANTHER" id="PTHR46481:SF11">
    <property type="entry name" value="ZINC FINGER BED DOMAIN-CONTAINING PROTEIN RICESLEEPER 2-LIKE"/>
    <property type="match status" value="1"/>
</dbReference>
<dbReference type="eggNOG" id="KOG1121">
    <property type="taxonomic scope" value="Eukaryota"/>
</dbReference>
<dbReference type="Proteomes" id="UP000030645">
    <property type="component" value="Unassembled WGS sequence"/>
</dbReference>
<feature type="region of interest" description="Disordered" evidence="1">
    <location>
        <begin position="31"/>
        <end position="69"/>
    </location>
</feature>
<gene>
    <name evidence="2" type="ORF">L484_007835</name>
</gene>
<proteinExistence type="predicted"/>
<evidence type="ECO:0000313" key="2">
    <source>
        <dbReference type="EMBL" id="EXC14468.1"/>
    </source>
</evidence>
<dbReference type="PANTHER" id="PTHR46481">
    <property type="entry name" value="ZINC FINGER BED DOMAIN-CONTAINING PROTEIN 4"/>
    <property type="match status" value="1"/>
</dbReference>
<protein>
    <recommendedName>
        <fullName evidence="4">AC transposase</fullName>
    </recommendedName>
</protein>
<keyword evidence="3" id="KW-1185">Reference proteome</keyword>
<feature type="compositionally biased region" description="Low complexity" evidence="1">
    <location>
        <begin position="52"/>
        <end position="69"/>
    </location>
</feature>
<feature type="compositionally biased region" description="Gly residues" evidence="1">
    <location>
        <begin position="41"/>
        <end position="50"/>
    </location>
</feature>
<dbReference type="InterPro" id="IPR012337">
    <property type="entry name" value="RNaseH-like_sf"/>
</dbReference>
<dbReference type="InterPro" id="IPR052035">
    <property type="entry name" value="ZnF_BED_domain_contain"/>
</dbReference>
<reference evidence="3" key="1">
    <citation type="submission" date="2013-01" db="EMBL/GenBank/DDBJ databases">
        <title>Draft Genome Sequence of a Mulberry Tree, Morus notabilis C.K. Schneid.</title>
        <authorList>
            <person name="He N."/>
            <person name="Zhao S."/>
        </authorList>
    </citation>
    <scope>NUCLEOTIDE SEQUENCE</scope>
</reference>
<dbReference type="AlphaFoldDB" id="W9SKW4"/>
<dbReference type="STRING" id="981085.W9SKW4"/>
<accession>W9SKW4</accession>
<organism evidence="2 3">
    <name type="scientific">Morus notabilis</name>
    <dbReference type="NCBI Taxonomy" id="981085"/>
    <lineage>
        <taxon>Eukaryota</taxon>
        <taxon>Viridiplantae</taxon>
        <taxon>Streptophyta</taxon>
        <taxon>Embryophyta</taxon>
        <taxon>Tracheophyta</taxon>
        <taxon>Spermatophyta</taxon>
        <taxon>Magnoliopsida</taxon>
        <taxon>eudicotyledons</taxon>
        <taxon>Gunneridae</taxon>
        <taxon>Pentapetalae</taxon>
        <taxon>rosids</taxon>
        <taxon>fabids</taxon>
        <taxon>Rosales</taxon>
        <taxon>Moraceae</taxon>
        <taxon>Moreae</taxon>
        <taxon>Morus</taxon>
    </lineage>
</organism>